<feature type="region of interest" description="Disordered" evidence="1">
    <location>
        <begin position="1"/>
        <end position="28"/>
    </location>
</feature>
<proteinExistence type="predicted"/>
<evidence type="ECO:0000313" key="3">
    <source>
        <dbReference type="Proteomes" id="UP000306985"/>
    </source>
</evidence>
<comment type="caution">
    <text evidence="2">The sequence shown here is derived from an EMBL/GenBank/DDBJ whole genome shotgun (WGS) entry which is preliminary data.</text>
</comment>
<reference evidence="2 3" key="1">
    <citation type="submission" date="2019-05" db="EMBL/GenBank/DDBJ databases">
        <title>Nakamurella sp. N5BH11, whole genome shotgun sequence.</title>
        <authorList>
            <person name="Tuo L."/>
        </authorList>
    </citation>
    <scope>NUCLEOTIDE SEQUENCE [LARGE SCALE GENOMIC DNA]</scope>
    <source>
        <strain evidence="2 3">N5BH11</strain>
    </source>
</reference>
<organism evidence="2 3">
    <name type="scientific">Nakamurella flava</name>
    <dbReference type="NCBI Taxonomy" id="2576308"/>
    <lineage>
        <taxon>Bacteria</taxon>
        <taxon>Bacillati</taxon>
        <taxon>Actinomycetota</taxon>
        <taxon>Actinomycetes</taxon>
        <taxon>Nakamurellales</taxon>
        <taxon>Nakamurellaceae</taxon>
        <taxon>Nakamurella</taxon>
    </lineage>
</organism>
<dbReference type="InterPro" id="IPR010349">
    <property type="entry name" value="Asparaginase_II"/>
</dbReference>
<sequence length="339" mass="34239">MSATTDSSRAGAPTAGPGGPHSAGAPSGDVELVRVHRSGVHENSHYGALVILDADGTVLDQVGDVSRPVFHRSCAKPFQATAMLETGLTLDGGDLAVAAASHAGEAGHVERILGILAGGGLSEDDLGCPADRPEDESARDAAVLAGVPSRKLLMNCSGKHAAMLRTCLVKGWPTVGYLAVDHPLQIAVRATVTRLTGAEPSAVGVDGCGAPVFATDLVALARGFAALVTGPVGSPERRVADAMRAHPWLVGGTHSPDTQVMTAVPGILVKLGADGVQAFALPDGRAAAFKISDGAHRARLPLIKAALGRLGIDVDLPADVVLGGGRPVGAATVVPHLFS</sequence>
<dbReference type="AlphaFoldDB" id="A0A4U6QNE6"/>
<dbReference type="PANTHER" id="PTHR42110">
    <property type="entry name" value="L-ASPARAGINASE, PUTATIVE (AFU_ORTHOLOGUE AFUA_3G11890)-RELATED"/>
    <property type="match status" value="1"/>
</dbReference>
<dbReference type="EMBL" id="SZZH01000001">
    <property type="protein sequence ID" value="TKV61596.1"/>
    <property type="molecule type" value="Genomic_DNA"/>
</dbReference>
<dbReference type="Proteomes" id="UP000306985">
    <property type="component" value="Unassembled WGS sequence"/>
</dbReference>
<accession>A0A4U6QNE6</accession>
<name>A0A4U6QNE6_9ACTN</name>
<protein>
    <submittedName>
        <fullName evidence="2">Asparaginase</fullName>
    </submittedName>
</protein>
<keyword evidence="3" id="KW-1185">Reference proteome</keyword>
<dbReference type="OrthoDB" id="9780674at2"/>
<evidence type="ECO:0000313" key="2">
    <source>
        <dbReference type="EMBL" id="TKV61596.1"/>
    </source>
</evidence>
<gene>
    <name evidence="2" type="ORF">FDO65_08560</name>
</gene>
<evidence type="ECO:0000256" key="1">
    <source>
        <dbReference type="SAM" id="MobiDB-lite"/>
    </source>
</evidence>
<dbReference type="Pfam" id="PF06089">
    <property type="entry name" value="Asparaginase_II"/>
    <property type="match status" value="1"/>
</dbReference>
<dbReference type="PANTHER" id="PTHR42110:SF1">
    <property type="entry name" value="L-ASPARAGINASE, PUTATIVE (AFU_ORTHOLOGUE AFUA_3G11890)-RELATED"/>
    <property type="match status" value="1"/>
</dbReference>